<reference evidence="1 2" key="1">
    <citation type="submission" date="2021-06" db="EMBL/GenBank/DDBJ databases">
        <authorList>
            <person name="Criscuolo A."/>
        </authorList>
    </citation>
    <scope>NUCLEOTIDE SEQUENCE [LARGE SCALE GENOMIC DNA]</scope>
    <source>
        <strain evidence="2">CIP 111802</strain>
    </source>
</reference>
<keyword evidence="2" id="KW-1185">Reference proteome</keyword>
<name>A0ABM8VFJ4_9BACL</name>
<gene>
    <name evidence="1" type="ORF">PAECIP111802_02109</name>
</gene>
<proteinExistence type="predicted"/>
<evidence type="ECO:0000313" key="1">
    <source>
        <dbReference type="EMBL" id="CAG7635183.1"/>
    </source>
</evidence>
<dbReference type="EMBL" id="CAJVCE010000005">
    <property type="protein sequence ID" value="CAG7635183.1"/>
    <property type="molecule type" value="Genomic_DNA"/>
</dbReference>
<sequence length="60" mass="6848">MKRMIEGASTKQTSDAKVIKIAMAKFESCRSGKKSPKTCVRDLAIQLYPLLRTLFFRKLL</sequence>
<organism evidence="1 2">
    <name type="scientific">Paenibacillus allorhizosphaerae</name>
    <dbReference type="NCBI Taxonomy" id="2849866"/>
    <lineage>
        <taxon>Bacteria</taxon>
        <taxon>Bacillati</taxon>
        <taxon>Bacillota</taxon>
        <taxon>Bacilli</taxon>
        <taxon>Bacillales</taxon>
        <taxon>Paenibacillaceae</taxon>
        <taxon>Paenibacillus</taxon>
    </lineage>
</organism>
<comment type="caution">
    <text evidence="1">The sequence shown here is derived from an EMBL/GenBank/DDBJ whole genome shotgun (WGS) entry which is preliminary data.</text>
</comment>
<evidence type="ECO:0000313" key="2">
    <source>
        <dbReference type="Proteomes" id="UP000730618"/>
    </source>
</evidence>
<dbReference type="Proteomes" id="UP000730618">
    <property type="component" value="Unassembled WGS sequence"/>
</dbReference>
<protein>
    <submittedName>
        <fullName evidence="1">Uncharacterized protein</fullName>
    </submittedName>
</protein>
<accession>A0ABM8VFJ4</accession>